<evidence type="ECO:0000256" key="1">
    <source>
        <dbReference type="ARBA" id="ARBA00004370"/>
    </source>
</evidence>
<keyword evidence="2" id="KW-1003">Cell membrane</keyword>
<dbReference type="InterPro" id="IPR005548">
    <property type="entry name" value="Cell_div_FtsQ/DivIB_C"/>
</dbReference>
<dbReference type="PROSITE" id="PS51779">
    <property type="entry name" value="POTRA"/>
    <property type="match status" value="1"/>
</dbReference>
<dbReference type="Pfam" id="PF08478">
    <property type="entry name" value="POTRA_1"/>
    <property type="match status" value="1"/>
</dbReference>
<dbReference type="Gene3D" id="3.10.20.310">
    <property type="entry name" value="membrane protein fhac"/>
    <property type="match status" value="1"/>
</dbReference>
<feature type="transmembrane region" description="Helical" evidence="8">
    <location>
        <begin position="26"/>
        <end position="46"/>
    </location>
</feature>
<accession>A0A1R4GMV3</accession>
<dbReference type="InterPro" id="IPR050487">
    <property type="entry name" value="FtsQ_DivIB"/>
</dbReference>
<dbReference type="PANTHER" id="PTHR37820:SF1">
    <property type="entry name" value="CELL DIVISION PROTEIN FTSQ"/>
    <property type="match status" value="1"/>
</dbReference>
<dbReference type="PANTHER" id="PTHR37820">
    <property type="entry name" value="CELL DIVISION PROTEIN DIVIB"/>
    <property type="match status" value="1"/>
</dbReference>
<dbReference type="InterPro" id="IPR013685">
    <property type="entry name" value="POTRA_FtsQ_type"/>
</dbReference>
<evidence type="ECO:0000256" key="6">
    <source>
        <dbReference type="ARBA" id="ARBA00023136"/>
    </source>
</evidence>
<keyword evidence="7" id="KW-0131">Cell cycle</keyword>
<organism evidence="10 11">
    <name type="scientific">Arthrobacter rhombi</name>
    <dbReference type="NCBI Taxonomy" id="71253"/>
    <lineage>
        <taxon>Bacteria</taxon>
        <taxon>Bacillati</taxon>
        <taxon>Actinomycetota</taxon>
        <taxon>Actinomycetes</taxon>
        <taxon>Micrococcales</taxon>
        <taxon>Micrococcaceae</taxon>
        <taxon>Arthrobacter</taxon>
    </lineage>
</organism>
<evidence type="ECO:0000256" key="8">
    <source>
        <dbReference type="SAM" id="Phobius"/>
    </source>
</evidence>
<feature type="domain" description="POTRA" evidence="9">
    <location>
        <begin position="50"/>
        <end position="118"/>
    </location>
</feature>
<comment type="subcellular location">
    <subcellularLocation>
        <location evidence="1">Membrane</location>
    </subcellularLocation>
</comment>
<evidence type="ECO:0000313" key="11">
    <source>
        <dbReference type="Proteomes" id="UP000195913"/>
    </source>
</evidence>
<keyword evidence="6 8" id="KW-0472">Membrane</keyword>
<evidence type="ECO:0000259" key="9">
    <source>
        <dbReference type="PROSITE" id="PS51779"/>
    </source>
</evidence>
<proteinExistence type="predicted"/>
<protein>
    <submittedName>
        <fullName evidence="10">Cell division protein FtsQ</fullName>
    </submittedName>
</protein>
<gene>
    <name evidence="10" type="ORF">FM101_11840</name>
</gene>
<dbReference type="InterPro" id="IPR034746">
    <property type="entry name" value="POTRA"/>
</dbReference>
<dbReference type="AlphaFoldDB" id="A0A1R4GMV3"/>
<dbReference type="RefSeq" id="WP_086999793.1">
    <property type="nucleotide sequence ID" value="NZ_FUHW01000038.1"/>
</dbReference>
<reference evidence="10 11" key="1">
    <citation type="submission" date="2017-02" db="EMBL/GenBank/DDBJ databases">
        <authorList>
            <person name="Peterson S.W."/>
        </authorList>
    </citation>
    <scope>NUCLEOTIDE SEQUENCE [LARGE SCALE GENOMIC DNA]</scope>
    <source>
        <strain evidence="10 11">B Ar 00.02</strain>
    </source>
</reference>
<name>A0A1R4GMV3_9MICC</name>
<evidence type="ECO:0000313" key="10">
    <source>
        <dbReference type="EMBL" id="SJM69521.1"/>
    </source>
</evidence>
<sequence length="247" mass="26514">MKDSASGGPNVFTLPESPSRRLRRRILWIGGSVLAVIVVLMLVLLYSPLLAVKTITVEGNKLVPTAQIATALEPLEGTPLPRIGPGRVKDLLEDQVAIDDVVVQAHAPGTLEVRIVEYVPVAIVKNDSKSYDLVGKDGRKLSSVKKRDGVKLPVIDGKASEQDPKVFSALTSVLAALPSSTLKKLDHASAQTVDSVELSLTNGQTVLWGSDERSGDKARVLTAFLKDKKQTGVKIFDVSTPDHPVTR</sequence>
<evidence type="ECO:0000256" key="5">
    <source>
        <dbReference type="ARBA" id="ARBA00022989"/>
    </source>
</evidence>
<keyword evidence="5 8" id="KW-1133">Transmembrane helix</keyword>
<keyword evidence="4 8" id="KW-0812">Transmembrane</keyword>
<keyword evidence="3 10" id="KW-0132">Cell division</keyword>
<evidence type="ECO:0000256" key="7">
    <source>
        <dbReference type="ARBA" id="ARBA00023306"/>
    </source>
</evidence>
<keyword evidence="11" id="KW-1185">Reference proteome</keyword>
<dbReference type="Proteomes" id="UP000195913">
    <property type="component" value="Unassembled WGS sequence"/>
</dbReference>
<dbReference type="GO" id="GO:0051301">
    <property type="term" value="P:cell division"/>
    <property type="evidence" value="ECO:0007669"/>
    <property type="project" value="UniProtKB-KW"/>
</dbReference>
<dbReference type="EMBL" id="FUHW01000038">
    <property type="protein sequence ID" value="SJM69521.1"/>
    <property type="molecule type" value="Genomic_DNA"/>
</dbReference>
<evidence type="ECO:0000256" key="3">
    <source>
        <dbReference type="ARBA" id="ARBA00022618"/>
    </source>
</evidence>
<evidence type="ECO:0000256" key="2">
    <source>
        <dbReference type="ARBA" id="ARBA00022475"/>
    </source>
</evidence>
<dbReference type="Pfam" id="PF03799">
    <property type="entry name" value="FtsQ_DivIB_C"/>
    <property type="match status" value="1"/>
</dbReference>
<evidence type="ECO:0000256" key="4">
    <source>
        <dbReference type="ARBA" id="ARBA00022692"/>
    </source>
</evidence>
<dbReference type="GO" id="GO:0005886">
    <property type="term" value="C:plasma membrane"/>
    <property type="evidence" value="ECO:0007669"/>
    <property type="project" value="TreeGrafter"/>
</dbReference>